<feature type="region of interest" description="Disordered" evidence="1">
    <location>
        <begin position="1"/>
        <end position="23"/>
    </location>
</feature>
<dbReference type="Gene3D" id="3.30.70.1070">
    <property type="entry name" value="Sporulation related repeat"/>
    <property type="match status" value="1"/>
</dbReference>
<evidence type="ECO:0000256" key="2">
    <source>
        <dbReference type="SAM" id="Phobius"/>
    </source>
</evidence>
<evidence type="ECO:0000313" key="4">
    <source>
        <dbReference type="EMBL" id="MBK6972007.1"/>
    </source>
</evidence>
<feature type="compositionally biased region" description="Basic and acidic residues" evidence="1">
    <location>
        <begin position="1"/>
        <end position="14"/>
    </location>
</feature>
<dbReference type="Pfam" id="PF05036">
    <property type="entry name" value="SPOR"/>
    <property type="match status" value="1"/>
</dbReference>
<sequence>MGRDYKPGAGDRTRGRTAARRRSSHGGTLIGLFIGLVFGVIFALGIAWYINRTPIPFMSGKNGKAPAEAPAEAERPAKPVPTPGQPAALPGKPGDKPLEKPRFDFYKILPEGEKASTKPGNGTPAIAPTDSATPDKLYLQLGAFQNPSDADNLKAKAALMGLEASVQKVETADKGTLHRVRVGPYLVPDEMESVRAQLAQNGISATLVKVKPRPKAAPVAEGTAKP</sequence>
<feature type="region of interest" description="Disordered" evidence="1">
    <location>
        <begin position="61"/>
        <end position="98"/>
    </location>
</feature>
<dbReference type="EMBL" id="JADJEV010000001">
    <property type="protein sequence ID" value="MBK6972007.1"/>
    <property type="molecule type" value="Genomic_DNA"/>
</dbReference>
<feature type="domain" description="SPOR" evidence="3">
    <location>
        <begin position="131"/>
        <end position="211"/>
    </location>
</feature>
<evidence type="ECO:0000259" key="3">
    <source>
        <dbReference type="PROSITE" id="PS51724"/>
    </source>
</evidence>
<dbReference type="SUPFAM" id="SSF110997">
    <property type="entry name" value="Sporulation related repeat"/>
    <property type="match status" value="1"/>
</dbReference>
<proteinExistence type="predicted"/>
<gene>
    <name evidence="4" type="ORF">IPH26_03225</name>
</gene>
<keyword evidence="2" id="KW-0472">Membrane</keyword>
<dbReference type="GO" id="GO:0042834">
    <property type="term" value="F:peptidoglycan binding"/>
    <property type="evidence" value="ECO:0007669"/>
    <property type="project" value="InterPro"/>
</dbReference>
<dbReference type="AlphaFoldDB" id="A0A9D7HJJ0"/>
<evidence type="ECO:0000313" key="5">
    <source>
        <dbReference type="Proteomes" id="UP000807785"/>
    </source>
</evidence>
<dbReference type="GO" id="GO:0030428">
    <property type="term" value="C:cell septum"/>
    <property type="evidence" value="ECO:0007669"/>
    <property type="project" value="TreeGrafter"/>
</dbReference>
<name>A0A9D7HJJ0_9PROT</name>
<dbReference type="Proteomes" id="UP000807785">
    <property type="component" value="Unassembled WGS sequence"/>
</dbReference>
<feature type="transmembrane region" description="Helical" evidence="2">
    <location>
        <begin position="29"/>
        <end position="50"/>
    </location>
</feature>
<dbReference type="PROSITE" id="PS51724">
    <property type="entry name" value="SPOR"/>
    <property type="match status" value="1"/>
</dbReference>
<dbReference type="InterPro" id="IPR052521">
    <property type="entry name" value="Cell_div_SPOR-domain"/>
</dbReference>
<dbReference type="GO" id="GO:0032506">
    <property type="term" value="P:cytokinetic process"/>
    <property type="evidence" value="ECO:0007669"/>
    <property type="project" value="TreeGrafter"/>
</dbReference>
<dbReference type="PANTHER" id="PTHR38687:SF1">
    <property type="entry name" value="CELL DIVISION PROTEIN DEDD"/>
    <property type="match status" value="1"/>
</dbReference>
<keyword evidence="2" id="KW-0812">Transmembrane</keyword>
<dbReference type="InterPro" id="IPR007730">
    <property type="entry name" value="SPOR-like_dom"/>
</dbReference>
<protein>
    <submittedName>
        <fullName evidence="4">SPOR domain-containing protein</fullName>
    </submittedName>
</protein>
<dbReference type="GO" id="GO:0032153">
    <property type="term" value="C:cell division site"/>
    <property type="evidence" value="ECO:0007669"/>
    <property type="project" value="TreeGrafter"/>
</dbReference>
<organism evidence="4 5">
    <name type="scientific">Candidatus Methylophosphatis roskildensis</name>
    <dbReference type="NCBI Taxonomy" id="2899263"/>
    <lineage>
        <taxon>Bacteria</taxon>
        <taxon>Pseudomonadati</taxon>
        <taxon>Pseudomonadota</taxon>
        <taxon>Betaproteobacteria</taxon>
        <taxon>Nitrosomonadales</taxon>
        <taxon>Sterolibacteriaceae</taxon>
        <taxon>Candidatus Methylophosphatis</taxon>
    </lineage>
</organism>
<accession>A0A9D7HJJ0</accession>
<evidence type="ECO:0000256" key="1">
    <source>
        <dbReference type="SAM" id="MobiDB-lite"/>
    </source>
</evidence>
<dbReference type="PANTHER" id="PTHR38687">
    <property type="entry name" value="CELL DIVISION PROTEIN DEDD-RELATED"/>
    <property type="match status" value="1"/>
</dbReference>
<keyword evidence="2" id="KW-1133">Transmembrane helix</keyword>
<comment type="caution">
    <text evidence="4">The sequence shown here is derived from an EMBL/GenBank/DDBJ whole genome shotgun (WGS) entry which is preliminary data.</text>
</comment>
<reference evidence="4" key="1">
    <citation type="submission" date="2020-10" db="EMBL/GenBank/DDBJ databases">
        <title>Connecting structure to function with the recovery of over 1000 high-quality activated sludge metagenome-assembled genomes encoding full-length rRNA genes using long-read sequencing.</title>
        <authorList>
            <person name="Singleton C.M."/>
            <person name="Petriglieri F."/>
            <person name="Kristensen J.M."/>
            <person name="Kirkegaard R.H."/>
            <person name="Michaelsen T.Y."/>
            <person name="Andersen M.H."/>
            <person name="Karst S.M."/>
            <person name="Dueholm M.S."/>
            <person name="Nielsen P.H."/>
            <person name="Albertsen M."/>
        </authorList>
    </citation>
    <scope>NUCLEOTIDE SEQUENCE</scope>
    <source>
        <strain evidence="4">Bjer_18-Q3-R1-45_BAT3C.347</strain>
    </source>
</reference>
<dbReference type="InterPro" id="IPR036680">
    <property type="entry name" value="SPOR-like_sf"/>
</dbReference>